<dbReference type="Proteomes" id="UP000722750">
    <property type="component" value="Unassembled WGS sequence"/>
</dbReference>
<dbReference type="InterPro" id="IPR010985">
    <property type="entry name" value="Ribbon_hlx_hlx"/>
</dbReference>
<name>A0A942A7G9_9BACT</name>
<reference evidence="1" key="1">
    <citation type="journal article" date="2021" name="ISME J.">
        <title>Fine-scale metabolic discontinuity in a stratified prokaryote microbiome of a Red Sea deep halocline.</title>
        <authorList>
            <person name="Michoud G."/>
            <person name="Ngugi D.K."/>
            <person name="Barozzi A."/>
            <person name="Merlino G."/>
            <person name="Calleja M.L."/>
            <person name="Delgado-Huertas A."/>
            <person name="Moran X.A.G."/>
            <person name="Daffonchio D."/>
        </authorList>
    </citation>
    <scope>NUCLEOTIDE SEQUENCE</scope>
    <source>
        <strain evidence="1">SuakinDeep_MAG55_1</strain>
    </source>
</reference>
<dbReference type="EMBL" id="JAANXD010000100">
    <property type="protein sequence ID" value="MBS1259607.1"/>
    <property type="molecule type" value="Genomic_DNA"/>
</dbReference>
<gene>
    <name evidence="1" type="ORF">MAG551_02680</name>
</gene>
<proteinExistence type="predicted"/>
<dbReference type="InterPro" id="IPR025528">
    <property type="entry name" value="BrnA_antitoxin"/>
</dbReference>
<evidence type="ECO:0000313" key="1">
    <source>
        <dbReference type="EMBL" id="MBS1259607.1"/>
    </source>
</evidence>
<dbReference type="AlphaFoldDB" id="A0A942A7G9"/>
<comment type="caution">
    <text evidence="1">The sequence shown here is derived from an EMBL/GenBank/DDBJ whole genome shotgun (WGS) entry which is preliminary data.</text>
</comment>
<dbReference type="GO" id="GO:0006355">
    <property type="term" value="P:regulation of DNA-templated transcription"/>
    <property type="evidence" value="ECO:0007669"/>
    <property type="project" value="InterPro"/>
</dbReference>
<protein>
    <recommendedName>
        <fullName evidence="3">Antitoxin</fullName>
    </recommendedName>
</protein>
<sequence>MRKEYDLSKLKLKKNPYAKRLKKQITIRLDAEIIDYFKGIGEENDISYQSLINLYLRDCVKSTKKPLTRWGKAS</sequence>
<evidence type="ECO:0000313" key="2">
    <source>
        <dbReference type="Proteomes" id="UP000722750"/>
    </source>
</evidence>
<dbReference type="SUPFAM" id="SSF47598">
    <property type="entry name" value="Ribbon-helix-helix"/>
    <property type="match status" value="1"/>
</dbReference>
<dbReference type="Pfam" id="PF14384">
    <property type="entry name" value="BrnA_antitoxin"/>
    <property type="match status" value="1"/>
</dbReference>
<accession>A0A942A7G9</accession>
<organism evidence="1 2">
    <name type="scientific">Candidatus Scalindua arabica</name>
    <dbReference type="NCBI Taxonomy" id="1127984"/>
    <lineage>
        <taxon>Bacteria</taxon>
        <taxon>Pseudomonadati</taxon>
        <taxon>Planctomycetota</taxon>
        <taxon>Candidatus Brocadiia</taxon>
        <taxon>Candidatus Brocadiales</taxon>
        <taxon>Candidatus Scalinduaceae</taxon>
        <taxon>Candidatus Scalindua</taxon>
    </lineage>
</organism>
<evidence type="ECO:0008006" key="3">
    <source>
        <dbReference type="Google" id="ProtNLM"/>
    </source>
</evidence>